<name>A0A0D1BW15_CLOBO</name>
<dbReference type="HOGENOM" id="CLU_070764_7_3_9"/>
<feature type="domain" description="Nitroreductase" evidence="4">
    <location>
        <begin position="4"/>
        <end position="58"/>
    </location>
</feature>
<comment type="caution">
    <text evidence="5">The sequence shown here is derived from an EMBL/GenBank/DDBJ whole genome shotgun (WGS) entry which is preliminary data.</text>
</comment>
<dbReference type="CDD" id="cd02150">
    <property type="entry name" value="nitroreductase"/>
    <property type="match status" value="1"/>
</dbReference>
<dbReference type="SUPFAM" id="SSF55469">
    <property type="entry name" value="FMN-dependent nitroreductase-like"/>
    <property type="match status" value="1"/>
</dbReference>
<dbReference type="FunFam" id="3.40.109.10:FF:000012">
    <property type="entry name" value="Nitroreductase family protein"/>
    <property type="match status" value="1"/>
</dbReference>
<comment type="similarity">
    <text evidence="1">Belongs to the nitroreductase family.</text>
</comment>
<dbReference type="GO" id="GO:0016491">
    <property type="term" value="F:oxidoreductase activity"/>
    <property type="evidence" value="ECO:0007669"/>
    <property type="project" value="UniProtKB-KW"/>
</dbReference>
<evidence type="ECO:0000313" key="5">
    <source>
        <dbReference type="EMBL" id="KIS23972.1"/>
    </source>
</evidence>
<organism evidence="5 6">
    <name type="scientific">Clostridium botulinum B2 450</name>
    <dbReference type="NCBI Taxonomy" id="1379739"/>
    <lineage>
        <taxon>Bacteria</taxon>
        <taxon>Bacillati</taxon>
        <taxon>Bacillota</taxon>
        <taxon>Clostridia</taxon>
        <taxon>Eubacteriales</taxon>
        <taxon>Clostridiaceae</taxon>
        <taxon>Clostridium</taxon>
    </lineage>
</organism>
<feature type="domain" description="Nitroreductase" evidence="4">
    <location>
        <begin position="62"/>
        <end position="145"/>
    </location>
</feature>
<dbReference type="RefSeq" id="WP_003485549.1">
    <property type="nucleotide sequence ID" value="NZ_JXSU01000007.1"/>
</dbReference>
<dbReference type="Proteomes" id="UP000032250">
    <property type="component" value="Unassembled WGS sequence"/>
</dbReference>
<evidence type="ECO:0000259" key="4">
    <source>
        <dbReference type="Pfam" id="PF00881"/>
    </source>
</evidence>
<keyword evidence="2" id="KW-0560">Oxidoreductase</keyword>
<evidence type="ECO:0000256" key="1">
    <source>
        <dbReference type="ARBA" id="ARBA00007118"/>
    </source>
</evidence>
<reference evidence="5 6" key="1">
    <citation type="submission" date="2014-06" db="EMBL/GenBank/DDBJ databases">
        <title>Genome characterization of distinct group I Clostridium botulinum lineages.</title>
        <authorList>
            <person name="Giordani F."/>
            <person name="Anselmo A."/>
            <person name="Fillo S."/>
            <person name="Palozzi A.M."/>
            <person name="Fortunato A."/>
            <person name="Gentile B."/>
            <person name="Ciammaruconi A."/>
            <person name="Anniballi F."/>
            <person name="De Medici D."/>
            <person name="Lista F."/>
        </authorList>
    </citation>
    <scope>NUCLEOTIDE SEQUENCE [LARGE SCALE GENOMIC DNA]</scope>
    <source>
        <strain evidence="5 6">B2 450</strain>
    </source>
</reference>
<dbReference type="PATRIC" id="fig|1379739.3.peg.2432"/>
<dbReference type="InterPro" id="IPR029479">
    <property type="entry name" value="Nitroreductase"/>
</dbReference>
<dbReference type="OrthoDB" id="9812105at2"/>
<dbReference type="Pfam" id="PF00881">
    <property type="entry name" value="Nitroreductase"/>
    <property type="match status" value="2"/>
</dbReference>
<dbReference type="InterPro" id="IPR000415">
    <property type="entry name" value="Nitroreductase-like"/>
</dbReference>
<gene>
    <name evidence="5" type="ORF">N495_10345</name>
</gene>
<accession>A0A0D1BW15</accession>
<dbReference type="AlphaFoldDB" id="A0A0D1BW15"/>
<dbReference type="EMBL" id="JXSU01000007">
    <property type="protein sequence ID" value="KIS23972.1"/>
    <property type="molecule type" value="Genomic_DNA"/>
</dbReference>
<dbReference type="PANTHER" id="PTHR43673:SF10">
    <property type="entry name" value="NADH DEHYDROGENASE_NAD(P)H NITROREDUCTASE XCC3605-RELATED"/>
    <property type="match status" value="1"/>
</dbReference>
<dbReference type="PANTHER" id="PTHR43673">
    <property type="entry name" value="NAD(P)H NITROREDUCTASE YDGI-RELATED"/>
    <property type="match status" value="1"/>
</dbReference>
<evidence type="ECO:0000256" key="2">
    <source>
        <dbReference type="ARBA" id="ARBA00023002"/>
    </source>
</evidence>
<feature type="region of interest" description="Disordered" evidence="3">
    <location>
        <begin position="146"/>
        <end position="166"/>
    </location>
</feature>
<evidence type="ECO:0000313" key="6">
    <source>
        <dbReference type="Proteomes" id="UP000032250"/>
    </source>
</evidence>
<proteinExistence type="inferred from homology"/>
<dbReference type="Gene3D" id="3.40.109.10">
    <property type="entry name" value="NADH Oxidase"/>
    <property type="match status" value="1"/>
</dbReference>
<evidence type="ECO:0000256" key="3">
    <source>
        <dbReference type="SAM" id="MobiDB-lite"/>
    </source>
</evidence>
<protein>
    <submittedName>
        <fullName evidence="5">NADH dehydrogenase</fullName>
    </submittedName>
</protein>
<sequence>MNAILKRRSIRKYKDKKISDDIVEELLRAGMAAPSAVNEQPWQFIVLRDKETMKKITKVHEYSKMLLEADVAIVVCGDKSKELVDDFWIQDCSAATENILIEAQDKGLGAVWLGVYPIKERVDGIKEILNLPEGITPLSVIPIGYPDEKKEPADRSNKERVHYDRW</sequence>